<dbReference type="PROSITE" id="PS51203">
    <property type="entry name" value="CS"/>
    <property type="match status" value="1"/>
</dbReference>
<dbReference type="InterPro" id="IPR008978">
    <property type="entry name" value="HSP20-like_chaperone"/>
</dbReference>
<dbReference type="SMART" id="SM00028">
    <property type="entry name" value="TPR"/>
    <property type="match status" value="3"/>
</dbReference>
<dbReference type="InterPro" id="IPR007052">
    <property type="entry name" value="CS_dom"/>
</dbReference>
<evidence type="ECO:0000313" key="6">
    <source>
        <dbReference type="EnsemblMetazoa" id="CLYHEMP020344.1"/>
    </source>
</evidence>
<dbReference type="InterPro" id="IPR011990">
    <property type="entry name" value="TPR-like_helical_dom_sf"/>
</dbReference>
<dbReference type="Pfam" id="PF05002">
    <property type="entry name" value="SGS"/>
    <property type="match status" value="1"/>
</dbReference>
<dbReference type="SUPFAM" id="SSF48452">
    <property type="entry name" value="TPR-like"/>
    <property type="match status" value="1"/>
</dbReference>
<dbReference type="EnsemblMetazoa" id="CLYHEMT020344.1">
    <property type="protein sequence ID" value="CLYHEMP020344.1"/>
    <property type="gene ID" value="CLYHEMG020344"/>
</dbReference>
<dbReference type="Pfam" id="PF00515">
    <property type="entry name" value="TPR_1"/>
    <property type="match status" value="1"/>
</dbReference>
<feature type="domain" description="CS" evidence="5">
    <location>
        <begin position="174"/>
        <end position="263"/>
    </location>
</feature>
<dbReference type="AlphaFoldDB" id="A0A7M5XBS1"/>
<evidence type="ECO:0000256" key="1">
    <source>
        <dbReference type="ARBA" id="ARBA00008509"/>
    </source>
</evidence>
<name>A0A7M5XBS1_9CNID</name>
<dbReference type="InterPro" id="IPR007699">
    <property type="entry name" value="SGS_dom"/>
</dbReference>
<accession>A0A7M5XBS1</accession>
<keyword evidence="2" id="KW-0802">TPR repeat</keyword>
<evidence type="ECO:0000259" key="5">
    <source>
        <dbReference type="PROSITE" id="PS51203"/>
    </source>
</evidence>
<dbReference type="SUPFAM" id="SSF49764">
    <property type="entry name" value="HSP20-like chaperones"/>
    <property type="match status" value="1"/>
</dbReference>
<dbReference type="PROSITE" id="PS51048">
    <property type="entry name" value="SGS"/>
    <property type="match status" value="1"/>
</dbReference>
<protein>
    <submittedName>
        <fullName evidence="6">Uncharacterized protein</fullName>
    </submittedName>
</protein>
<dbReference type="OrthoDB" id="1898560at2759"/>
<feature type="region of interest" description="Disordered" evidence="3">
    <location>
        <begin position="270"/>
        <end position="290"/>
    </location>
</feature>
<dbReference type="Proteomes" id="UP000594262">
    <property type="component" value="Unplaced"/>
</dbReference>
<reference evidence="6" key="1">
    <citation type="submission" date="2021-01" db="UniProtKB">
        <authorList>
            <consortium name="EnsemblMetazoa"/>
        </authorList>
    </citation>
    <scope>IDENTIFICATION</scope>
</reference>
<keyword evidence="7" id="KW-1185">Reference proteome</keyword>
<dbReference type="Gene3D" id="2.60.40.790">
    <property type="match status" value="1"/>
</dbReference>
<dbReference type="Gene3D" id="1.25.40.10">
    <property type="entry name" value="Tetratricopeptide repeat domain"/>
    <property type="match status" value="1"/>
</dbReference>
<dbReference type="PANTHER" id="PTHR45862">
    <property type="entry name" value="PROTEIN SGT1 HOMOLOG"/>
    <property type="match status" value="1"/>
</dbReference>
<dbReference type="GO" id="GO:0005737">
    <property type="term" value="C:cytoplasm"/>
    <property type="evidence" value="ECO:0007669"/>
    <property type="project" value="UniProtKB-ARBA"/>
</dbReference>
<evidence type="ECO:0000256" key="2">
    <source>
        <dbReference type="PROSITE-ProRule" id="PRU00339"/>
    </source>
</evidence>
<dbReference type="FunFam" id="2.60.40.790:FF:000012">
    <property type="entry name" value="SGT1 homolog, MIS12 kinetochore complex assembly cochaperone"/>
    <property type="match status" value="1"/>
</dbReference>
<dbReference type="GO" id="GO:0051087">
    <property type="term" value="F:protein-folding chaperone binding"/>
    <property type="evidence" value="ECO:0007669"/>
    <property type="project" value="InterPro"/>
</dbReference>
<comment type="similarity">
    <text evidence="1">Belongs to the SGT1 family.</text>
</comment>
<feature type="repeat" description="TPR" evidence="2">
    <location>
        <begin position="80"/>
        <end position="113"/>
    </location>
</feature>
<sequence length="386" mass="44067">MEGGKTVSQEEAANKFNLGNEAFVDEDFTTSIKCYTEALELDKENFDYYLKRCNAYIKISNFSDALSDVNHSIQYNTENSKAWQRKGLVLFSMEKFEEALEAYQKALELHGPNEDIQKCIRKCEAEINLTKQGSADQTKISIGLSSLHPTKESTIKDQGQMKQQEATQPATALKPKIKHDWYQTETHVILTVLAKSLKQEKVQIEFQSKSLSVTAKLPNGNDYSLELDLAHDIDPKDSRFKVLSTKIEIKMKKCEGIRWSSLETDNESQFTKNAKATKERTESTSGATSAVDVHKYPSSKHMYSDWDKLAKQLQEEEKTENMEGDAALNRLFQQIYSDGSDETKRAMNKSFQESGGTVLSTNWKDIKKEKVEVKPPDCMEYKKYEY</sequence>
<evidence type="ECO:0000313" key="7">
    <source>
        <dbReference type="Proteomes" id="UP000594262"/>
    </source>
</evidence>
<dbReference type="Pfam" id="PF04969">
    <property type="entry name" value="CS"/>
    <property type="match status" value="1"/>
</dbReference>
<proteinExistence type="inferred from homology"/>
<dbReference type="GeneID" id="136813926"/>
<dbReference type="InterPro" id="IPR019734">
    <property type="entry name" value="TPR_rpt"/>
</dbReference>
<organism evidence="6 7">
    <name type="scientific">Clytia hemisphaerica</name>
    <dbReference type="NCBI Taxonomy" id="252671"/>
    <lineage>
        <taxon>Eukaryota</taxon>
        <taxon>Metazoa</taxon>
        <taxon>Cnidaria</taxon>
        <taxon>Hydrozoa</taxon>
        <taxon>Hydroidolina</taxon>
        <taxon>Leptothecata</taxon>
        <taxon>Obeliida</taxon>
        <taxon>Clytiidae</taxon>
        <taxon>Clytia</taxon>
    </lineage>
</organism>
<dbReference type="PROSITE" id="PS50293">
    <property type="entry name" value="TPR_REGION"/>
    <property type="match status" value="1"/>
</dbReference>
<feature type="repeat" description="TPR" evidence="2">
    <location>
        <begin position="12"/>
        <end position="45"/>
    </location>
</feature>
<feature type="domain" description="SGS" evidence="4">
    <location>
        <begin position="295"/>
        <end position="386"/>
    </location>
</feature>
<evidence type="ECO:0000256" key="3">
    <source>
        <dbReference type="SAM" id="MobiDB-lite"/>
    </source>
</evidence>
<dbReference type="PROSITE" id="PS50005">
    <property type="entry name" value="TPR"/>
    <property type="match status" value="2"/>
</dbReference>
<evidence type="ECO:0000259" key="4">
    <source>
        <dbReference type="PROSITE" id="PS51048"/>
    </source>
</evidence>
<dbReference type="RefSeq" id="XP_066926545.1">
    <property type="nucleotide sequence ID" value="XM_067070444.1"/>
</dbReference>
<dbReference type="InterPro" id="IPR044563">
    <property type="entry name" value="Sgt1-like"/>
</dbReference>